<dbReference type="PROSITE" id="PS00107">
    <property type="entry name" value="PROTEIN_KINASE_ATP"/>
    <property type="match status" value="1"/>
</dbReference>
<gene>
    <name evidence="9" type="ORF">TAV2_LOCUS17857</name>
</gene>
<dbReference type="PROSITE" id="PS50011">
    <property type="entry name" value="PROTEIN_KINASE_DOM"/>
    <property type="match status" value="1"/>
</dbReference>
<evidence type="ECO:0000256" key="5">
    <source>
        <dbReference type="ARBA" id="ARBA00022840"/>
    </source>
</evidence>
<keyword evidence="10" id="KW-1185">Reference proteome</keyword>
<evidence type="ECO:0000256" key="4">
    <source>
        <dbReference type="ARBA" id="ARBA00022777"/>
    </source>
</evidence>
<evidence type="ECO:0000256" key="1">
    <source>
        <dbReference type="ARBA" id="ARBA00022527"/>
    </source>
</evidence>
<dbReference type="InterPro" id="IPR017441">
    <property type="entry name" value="Protein_kinase_ATP_BS"/>
</dbReference>
<protein>
    <recommendedName>
        <fullName evidence="8">Protein kinase domain-containing protein</fullName>
    </recommendedName>
</protein>
<dbReference type="InterPro" id="IPR000719">
    <property type="entry name" value="Prot_kinase_dom"/>
</dbReference>
<keyword evidence="5 6" id="KW-0067">ATP-binding</keyword>
<dbReference type="PRINTS" id="PR00109">
    <property type="entry name" value="TYRKINASE"/>
</dbReference>
<name>A0AAU9SIH0_THLAR</name>
<keyword evidence="2" id="KW-0808">Transferase</keyword>
<reference evidence="9 10" key="1">
    <citation type="submission" date="2022-03" db="EMBL/GenBank/DDBJ databases">
        <authorList>
            <person name="Nunn A."/>
            <person name="Chopra R."/>
            <person name="Nunn A."/>
            <person name="Contreras Garrido A."/>
        </authorList>
    </citation>
    <scope>NUCLEOTIDE SEQUENCE [LARGE SCALE GENOMIC DNA]</scope>
</reference>
<dbReference type="PANTHER" id="PTHR44329:SF84">
    <property type="entry name" value="PROTEIN KINASE LIKE PROTEIN"/>
    <property type="match status" value="1"/>
</dbReference>
<dbReference type="Pfam" id="PF07714">
    <property type="entry name" value="PK_Tyr_Ser-Thr"/>
    <property type="match status" value="1"/>
</dbReference>
<dbReference type="CDD" id="cd13999">
    <property type="entry name" value="STKc_MAP3K-like"/>
    <property type="match status" value="1"/>
</dbReference>
<dbReference type="EMBL" id="OU466861">
    <property type="protein sequence ID" value="CAH2064452.1"/>
    <property type="molecule type" value="Genomic_DNA"/>
</dbReference>
<dbReference type="InterPro" id="IPR011009">
    <property type="entry name" value="Kinase-like_dom_sf"/>
</dbReference>
<proteinExistence type="inferred from homology"/>
<dbReference type="InterPro" id="IPR051681">
    <property type="entry name" value="Ser/Thr_Kinases-Pseudokinases"/>
</dbReference>
<dbReference type="SMART" id="SM00220">
    <property type="entry name" value="S_TKc"/>
    <property type="match status" value="1"/>
</dbReference>
<dbReference type="PROSITE" id="PS00108">
    <property type="entry name" value="PROTEIN_KINASE_ST"/>
    <property type="match status" value="1"/>
</dbReference>
<sequence length="421" mass="47756">MVYTLNKNNTCFPTSNMRTQINQRLPTMAIPSAMSLYPNHPFVLSSVGSESYERRYENQFAFSISRELLLNPDDIVIGEMIGEGGNSVVYEGLYQNRIPVAVKKIEPGRTAAASVTHKERFQREVLLLSKLKHDNIVKFVGASIEPDMIIVTELMRGGTLQKLLWGFRPQPLELKRSLSLALDISRAMEALHSNGIIHRDLKPKNVLLNSDRTQAKLADFGVAREETMSGMTGEAGTYRWMAPEVFSCTDLKKGEKKHYDHKADVYSFAIVLWELIANKQPFSRRHTPNIAYVVSKNVRPELEYIPDEIVPILESCWAQDSKARPEFKEITVMLTNLLSRLCSDGSCGAETSTYEADVDSTDVEDGSWSSRIQAASGSTQLQEYCCEEMKPKEKKKKKKMVKVTNFIRPFFKMFRACLYKP</sequence>
<dbReference type="Proteomes" id="UP000836841">
    <property type="component" value="Chromosome 5"/>
</dbReference>
<dbReference type="GO" id="GO:0005524">
    <property type="term" value="F:ATP binding"/>
    <property type="evidence" value="ECO:0007669"/>
    <property type="project" value="UniProtKB-UniRule"/>
</dbReference>
<keyword evidence="1 7" id="KW-0723">Serine/threonine-protein kinase</keyword>
<evidence type="ECO:0000259" key="8">
    <source>
        <dbReference type="PROSITE" id="PS50011"/>
    </source>
</evidence>
<feature type="binding site" evidence="6">
    <location>
        <position position="104"/>
    </location>
    <ligand>
        <name>ATP</name>
        <dbReference type="ChEBI" id="CHEBI:30616"/>
    </ligand>
</feature>
<dbReference type="GO" id="GO:0004674">
    <property type="term" value="F:protein serine/threonine kinase activity"/>
    <property type="evidence" value="ECO:0007669"/>
    <property type="project" value="UniProtKB-KW"/>
</dbReference>
<evidence type="ECO:0000256" key="3">
    <source>
        <dbReference type="ARBA" id="ARBA00022741"/>
    </source>
</evidence>
<dbReference type="InterPro" id="IPR008271">
    <property type="entry name" value="Ser/Thr_kinase_AS"/>
</dbReference>
<evidence type="ECO:0000313" key="9">
    <source>
        <dbReference type="EMBL" id="CAH2064452.1"/>
    </source>
</evidence>
<comment type="similarity">
    <text evidence="7">Belongs to the protein kinase superfamily.</text>
</comment>
<keyword evidence="3 6" id="KW-0547">Nucleotide-binding</keyword>
<dbReference type="SUPFAM" id="SSF56112">
    <property type="entry name" value="Protein kinase-like (PK-like)"/>
    <property type="match status" value="1"/>
</dbReference>
<keyword evidence="4" id="KW-0418">Kinase</keyword>
<evidence type="ECO:0000313" key="10">
    <source>
        <dbReference type="Proteomes" id="UP000836841"/>
    </source>
</evidence>
<dbReference type="Gene3D" id="1.10.510.10">
    <property type="entry name" value="Transferase(Phosphotransferase) domain 1"/>
    <property type="match status" value="1"/>
</dbReference>
<dbReference type="PANTHER" id="PTHR44329">
    <property type="entry name" value="SERINE/THREONINE-PROTEIN KINASE TNNI3K-RELATED"/>
    <property type="match status" value="1"/>
</dbReference>
<feature type="domain" description="Protein kinase" evidence="8">
    <location>
        <begin position="75"/>
        <end position="338"/>
    </location>
</feature>
<dbReference type="FunFam" id="1.10.510.10:FF:001469">
    <property type="entry name" value="TKL family protein kinase"/>
    <property type="match status" value="1"/>
</dbReference>
<dbReference type="InterPro" id="IPR001245">
    <property type="entry name" value="Ser-Thr/Tyr_kinase_cat_dom"/>
</dbReference>
<organism evidence="9 10">
    <name type="scientific">Thlaspi arvense</name>
    <name type="common">Field penny-cress</name>
    <dbReference type="NCBI Taxonomy" id="13288"/>
    <lineage>
        <taxon>Eukaryota</taxon>
        <taxon>Viridiplantae</taxon>
        <taxon>Streptophyta</taxon>
        <taxon>Embryophyta</taxon>
        <taxon>Tracheophyta</taxon>
        <taxon>Spermatophyta</taxon>
        <taxon>Magnoliopsida</taxon>
        <taxon>eudicotyledons</taxon>
        <taxon>Gunneridae</taxon>
        <taxon>Pentapetalae</taxon>
        <taxon>rosids</taxon>
        <taxon>malvids</taxon>
        <taxon>Brassicales</taxon>
        <taxon>Brassicaceae</taxon>
        <taxon>Thlaspideae</taxon>
        <taxon>Thlaspi</taxon>
    </lineage>
</organism>
<evidence type="ECO:0000256" key="6">
    <source>
        <dbReference type="PROSITE-ProRule" id="PRU10141"/>
    </source>
</evidence>
<accession>A0AAU9SIH0</accession>
<evidence type="ECO:0000256" key="2">
    <source>
        <dbReference type="ARBA" id="ARBA00022679"/>
    </source>
</evidence>
<evidence type="ECO:0000256" key="7">
    <source>
        <dbReference type="RuleBase" id="RU000304"/>
    </source>
</evidence>
<dbReference type="AlphaFoldDB" id="A0AAU9SIH0"/>